<comment type="cofactor">
    <cofactor evidence="1">
        <name>a divalent metal cation</name>
        <dbReference type="ChEBI" id="CHEBI:60240"/>
    </cofactor>
</comment>
<accession>A0A8W8IGR4</accession>
<keyword evidence="2" id="KW-0479">Metal-binding</keyword>
<evidence type="ECO:0000256" key="1">
    <source>
        <dbReference type="ARBA" id="ARBA00001968"/>
    </source>
</evidence>
<dbReference type="Pfam" id="PF13359">
    <property type="entry name" value="DDE_Tnp_4"/>
    <property type="match status" value="1"/>
</dbReference>
<organism evidence="4 5">
    <name type="scientific">Magallana gigas</name>
    <name type="common">Pacific oyster</name>
    <name type="synonym">Crassostrea gigas</name>
    <dbReference type="NCBI Taxonomy" id="29159"/>
    <lineage>
        <taxon>Eukaryota</taxon>
        <taxon>Metazoa</taxon>
        <taxon>Spiralia</taxon>
        <taxon>Lophotrochozoa</taxon>
        <taxon>Mollusca</taxon>
        <taxon>Bivalvia</taxon>
        <taxon>Autobranchia</taxon>
        <taxon>Pteriomorphia</taxon>
        <taxon>Ostreida</taxon>
        <taxon>Ostreoidea</taxon>
        <taxon>Ostreidae</taxon>
        <taxon>Magallana</taxon>
    </lineage>
</organism>
<evidence type="ECO:0000259" key="3">
    <source>
        <dbReference type="Pfam" id="PF13359"/>
    </source>
</evidence>
<reference evidence="4" key="1">
    <citation type="submission" date="2022-08" db="UniProtKB">
        <authorList>
            <consortium name="EnsemblMetazoa"/>
        </authorList>
    </citation>
    <scope>IDENTIFICATION</scope>
    <source>
        <strain evidence="4">05x7-T-G4-1.051#20</strain>
    </source>
</reference>
<proteinExistence type="predicted"/>
<dbReference type="Proteomes" id="UP000005408">
    <property type="component" value="Unassembled WGS sequence"/>
</dbReference>
<dbReference type="AlphaFoldDB" id="A0A8W8IGR4"/>
<dbReference type="EnsemblMetazoa" id="G13840.1">
    <property type="protein sequence ID" value="G13840.1:cds"/>
    <property type="gene ID" value="G13840"/>
</dbReference>
<sequence>MCDSCLHPSVDHSSLFGQGGLLGMSGDDEPNFICRKGFPSINVQGVVDADLRFTNAVVKWPGSTHDSFILANSSVPQLMETLSGPWILGDSGYPLKKCAGSDACIKLEEVCSSLPQNASK</sequence>
<evidence type="ECO:0000256" key="2">
    <source>
        <dbReference type="ARBA" id="ARBA00022723"/>
    </source>
</evidence>
<feature type="domain" description="DDE Tnp4" evidence="3">
    <location>
        <begin position="31"/>
        <end position="97"/>
    </location>
</feature>
<name>A0A8W8IGR4_MAGGI</name>
<dbReference type="InterPro" id="IPR027806">
    <property type="entry name" value="HARBI1_dom"/>
</dbReference>
<evidence type="ECO:0000313" key="5">
    <source>
        <dbReference type="Proteomes" id="UP000005408"/>
    </source>
</evidence>
<dbReference type="GO" id="GO:0046872">
    <property type="term" value="F:metal ion binding"/>
    <property type="evidence" value="ECO:0007669"/>
    <property type="project" value="UniProtKB-KW"/>
</dbReference>
<evidence type="ECO:0000313" key="4">
    <source>
        <dbReference type="EnsemblMetazoa" id="G13840.1:cds"/>
    </source>
</evidence>
<keyword evidence="5" id="KW-1185">Reference proteome</keyword>
<protein>
    <recommendedName>
        <fullName evidence="3">DDE Tnp4 domain-containing protein</fullName>
    </recommendedName>
</protein>